<evidence type="ECO:0008006" key="5">
    <source>
        <dbReference type="Google" id="ProtNLM"/>
    </source>
</evidence>
<accession>A0A0U3GJ62</accession>
<evidence type="ECO:0000313" key="1">
    <source>
        <dbReference type="EMBL" id="ALU30181.1"/>
    </source>
</evidence>
<evidence type="ECO:0000313" key="2">
    <source>
        <dbReference type="EMBL" id="ALU32737.1"/>
    </source>
</evidence>
<dbReference type="EMBL" id="CP013694">
    <property type="protein sequence ID" value="ALU30181.1"/>
    <property type="molecule type" value="Genomic_DNA"/>
</dbReference>
<name>A0A0U3GJ62_9CREN</name>
<evidence type="ECO:0000313" key="3">
    <source>
        <dbReference type="Proteomes" id="UP000060043"/>
    </source>
</evidence>
<dbReference type="STRING" id="1435377.SUSAZ_07975"/>
<sequence length="446" mass="49379">MTKNIVVGYNVTLPLPNYVFNKPLLIVSALSNFYFLYPNTSVTAIRVSGPAGKIPVYITAFAINGSRYLPLNVNMTLGQTNPFTSPQIFYLTPGTYQLTDNNIRVFLQQYGLTAQFMNWSYVGSGQLTSATNPSTTFTVTGPLVITAVYKTFTQTYKVLIVPKNIPLGTSLSYTITGDCTVYYLSCESTTVTLTSLNNTIPVFVDNRLYQVGQNGITLSLSYGYHIIQFPSNYNITFNYTGGYFTKPVLGGQITTYTFQSLSSSSSNISVLGSTEIFLQGSGTVQGVFSNSSTYYLVTVYNNFSFPGNVYNYTNNTPVLGDIAAQLLGVNVSTTGQNIVLGPTQNYVPEKIYFMANTSLYIYIDYLHNINGTFNISYYDYYSKTQNFTALLSNPNNVTVYNVSSYLSGPEIYYFNINQLNYGTIQVISPLIIINNQVWEYGGVENG</sequence>
<dbReference type="Proteomes" id="UP000060043">
    <property type="component" value="Chromosome"/>
</dbReference>
<proteinExistence type="predicted"/>
<organism evidence="1 4">
    <name type="scientific">Sulfolobus acidocaldarius</name>
    <dbReference type="NCBI Taxonomy" id="2285"/>
    <lineage>
        <taxon>Archaea</taxon>
        <taxon>Thermoproteota</taxon>
        <taxon>Thermoprotei</taxon>
        <taxon>Sulfolobales</taxon>
        <taxon>Sulfolobaceae</taxon>
        <taxon>Sulfolobus</taxon>
    </lineage>
</organism>
<dbReference type="RefSeq" id="WP_015385655.1">
    <property type="nucleotide sequence ID" value="NZ_BHWZ01000004.1"/>
</dbReference>
<dbReference type="Proteomes" id="UP000065473">
    <property type="component" value="Chromosome"/>
</dbReference>
<evidence type="ECO:0000313" key="4">
    <source>
        <dbReference type="Proteomes" id="UP000065473"/>
    </source>
</evidence>
<reference evidence="3 4" key="1">
    <citation type="submission" date="2015-12" db="EMBL/GenBank/DDBJ databases">
        <title>A stable core within a dynamic pangenome in Sulfolobus acidocaldarius.</title>
        <authorList>
            <person name="Anderson R."/>
            <person name="Kouris A."/>
            <person name="Seward C."/>
            <person name="Campbell K."/>
            <person name="Whitaker R."/>
        </authorList>
    </citation>
    <scope>NUCLEOTIDE SEQUENCE [LARGE SCALE GENOMIC DNA]</scope>
    <source>
        <strain evidence="1 4">GG12-C01-09</strain>
        <strain evidence="2 3">NG05B_CO5_07</strain>
    </source>
</reference>
<dbReference type="EMBL" id="CP013695">
    <property type="protein sequence ID" value="ALU32737.1"/>
    <property type="molecule type" value="Genomic_DNA"/>
</dbReference>
<gene>
    <name evidence="1" type="ORF">ATY89_09695</name>
    <name evidence="2" type="ORF">ATZ20_01255</name>
</gene>
<protein>
    <recommendedName>
        <fullName evidence="5">Thermopsin</fullName>
    </recommendedName>
</protein>
<dbReference type="AlphaFoldDB" id="A0A0U3GJ62"/>
<dbReference type="OrthoDB" id="36927at2157"/>
<dbReference type="GeneID" id="14552176"/>